<dbReference type="InParanoid" id="K2R543"/>
<proteinExistence type="predicted"/>
<dbReference type="VEuPathDB" id="FungiDB:MPH_13637"/>
<dbReference type="EMBL" id="AHHD01000708">
    <property type="protein sequence ID" value="EKG09323.1"/>
    <property type="molecule type" value="Genomic_DNA"/>
</dbReference>
<dbReference type="HOGENOM" id="CLU_1366474_0_0_1"/>
<sequence>MDILVVMKDEDRDDSFDVLDFDCMESRSRIGRTCRPRPRIGTLHHRTAYNAPLRHTPLLFVAPRVPNVLKRRSVTQLTLPLLSPILQPRHLATRVDLWHEWTVTCSIGQVAVNPSYYWSSLLLVLSDAKKNFQLALAFLFSDILAIPAFRSWRFYCCSLDLYYSPLVAYLDGLLNSLLGKRGPSSSRFIPTVYTQNNRYV</sequence>
<name>K2R543_MACPH</name>
<evidence type="ECO:0000313" key="1">
    <source>
        <dbReference type="EMBL" id="EKG09323.1"/>
    </source>
</evidence>
<accession>K2R543</accession>
<organism evidence="1 2">
    <name type="scientific">Macrophomina phaseolina (strain MS6)</name>
    <name type="common">Charcoal rot fungus</name>
    <dbReference type="NCBI Taxonomy" id="1126212"/>
    <lineage>
        <taxon>Eukaryota</taxon>
        <taxon>Fungi</taxon>
        <taxon>Dikarya</taxon>
        <taxon>Ascomycota</taxon>
        <taxon>Pezizomycotina</taxon>
        <taxon>Dothideomycetes</taxon>
        <taxon>Dothideomycetes incertae sedis</taxon>
        <taxon>Botryosphaeriales</taxon>
        <taxon>Botryosphaeriaceae</taxon>
        <taxon>Macrophomina</taxon>
    </lineage>
</organism>
<dbReference type="AlphaFoldDB" id="K2R543"/>
<comment type="caution">
    <text evidence="1">The sequence shown here is derived from an EMBL/GenBank/DDBJ whole genome shotgun (WGS) entry which is preliminary data.</text>
</comment>
<reference evidence="1 2" key="1">
    <citation type="journal article" date="2012" name="BMC Genomics">
        <title>Tools to kill: Genome of one of the most destructive plant pathogenic fungi Macrophomina phaseolina.</title>
        <authorList>
            <person name="Islam M.S."/>
            <person name="Haque M.S."/>
            <person name="Islam M.M."/>
            <person name="Emdad E.M."/>
            <person name="Halim A."/>
            <person name="Hossen Q.M.M."/>
            <person name="Hossain M.Z."/>
            <person name="Ahmed B."/>
            <person name="Rahim S."/>
            <person name="Rahman M.S."/>
            <person name="Alam M.M."/>
            <person name="Hou S."/>
            <person name="Wan X."/>
            <person name="Saito J.A."/>
            <person name="Alam M."/>
        </authorList>
    </citation>
    <scope>NUCLEOTIDE SEQUENCE [LARGE SCALE GENOMIC DNA]</scope>
    <source>
        <strain evidence="1 2">MS6</strain>
    </source>
</reference>
<gene>
    <name evidence="1" type="ORF">MPH_13637</name>
</gene>
<evidence type="ECO:0000313" key="2">
    <source>
        <dbReference type="Proteomes" id="UP000007129"/>
    </source>
</evidence>
<dbReference type="Proteomes" id="UP000007129">
    <property type="component" value="Unassembled WGS sequence"/>
</dbReference>
<protein>
    <submittedName>
        <fullName evidence="1">Uncharacterized protein</fullName>
    </submittedName>
</protein>